<keyword evidence="3" id="KW-0238">DNA-binding</keyword>
<dbReference type="PANTHER" id="PTHR30579">
    <property type="entry name" value="TRANSCRIPTIONAL REGULATOR"/>
    <property type="match status" value="1"/>
</dbReference>
<dbReference type="SUPFAM" id="SSF53850">
    <property type="entry name" value="Periplasmic binding protein-like II"/>
    <property type="match status" value="1"/>
</dbReference>
<dbReference type="Gene3D" id="1.10.10.10">
    <property type="entry name" value="Winged helix-like DNA-binding domain superfamily/Winged helix DNA-binding domain"/>
    <property type="match status" value="1"/>
</dbReference>
<dbReference type="Pfam" id="PF03466">
    <property type="entry name" value="LysR_substrate"/>
    <property type="match status" value="1"/>
</dbReference>
<feature type="domain" description="HTH lysR-type" evidence="5">
    <location>
        <begin position="6"/>
        <end position="63"/>
    </location>
</feature>
<name>A0A916XM70_9BURK</name>
<dbReference type="Proteomes" id="UP000637423">
    <property type="component" value="Unassembled WGS sequence"/>
</dbReference>
<accession>A0A916XM70</accession>
<dbReference type="FunFam" id="1.10.10.10:FF:000001">
    <property type="entry name" value="LysR family transcriptional regulator"/>
    <property type="match status" value="1"/>
</dbReference>
<dbReference type="GO" id="GO:0003700">
    <property type="term" value="F:DNA-binding transcription factor activity"/>
    <property type="evidence" value="ECO:0007669"/>
    <property type="project" value="InterPro"/>
</dbReference>
<dbReference type="GO" id="GO:0003677">
    <property type="term" value="F:DNA binding"/>
    <property type="evidence" value="ECO:0007669"/>
    <property type="project" value="UniProtKB-KW"/>
</dbReference>
<dbReference type="InterPro" id="IPR036388">
    <property type="entry name" value="WH-like_DNA-bd_sf"/>
</dbReference>
<evidence type="ECO:0000256" key="3">
    <source>
        <dbReference type="ARBA" id="ARBA00023125"/>
    </source>
</evidence>
<comment type="caution">
    <text evidence="6">The sequence shown here is derived from an EMBL/GenBank/DDBJ whole genome shotgun (WGS) entry which is preliminary data.</text>
</comment>
<dbReference type="EMBL" id="BMED01000004">
    <property type="protein sequence ID" value="GGC86205.1"/>
    <property type="molecule type" value="Genomic_DNA"/>
</dbReference>
<evidence type="ECO:0000256" key="2">
    <source>
        <dbReference type="ARBA" id="ARBA00023015"/>
    </source>
</evidence>
<dbReference type="SUPFAM" id="SSF46785">
    <property type="entry name" value="Winged helix' DNA-binding domain"/>
    <property type="match status" value="1"/>
</dbReference>
<keyword evidence="2" id="KW-0805">Transcription regulation</keyword>
<dbReference type="InterPro" id="IPR005119">
    <property type="entry name" value="LysR_subst-bd"/>
</dbReference>
<gene>
    <name evidence="6" type="ORF">GCM10011396_36860</name>
</gene>
<evidence type="ECO:0000313" key="7">
    <source>
        <dbReference type="Proteomes" id="UP000637423"/>
    </source>
</evidence>
<dbReference type="Gene3D" id="3.40.190.10">
    <property type="entry name" value="Periplasmic binding protein-like II"/>
    <property type="match status" value="2"/>
</dbReference>
<evidence type="ECO:0000256" key="4">
    <source>
        <dbReference type="ARBA" id="ARBA00023163"/>
    </source>
</evidence>
<evidence type="ECO:0000259" key="5">
    <source>
        <dbReference type="PROSITE" id="PS50931"/>
    </source>
</evidence>
<proteinExistence type="inferred from homology"/>
<protein>
    <submittedName>
        <fullName evidence="6">LysR family transcriptional regulator</fullName>
    </submittedName>
</protein>
<comment type="similarity">
    <text evidence="1">Belongs to the LysR transcriptional regulatory family.</text>
</comment>
<sequence>MMTRNIDIGLLRSFIAVYEAGSVTAAANQLHLTQGAVSQQIKRLEELFGCAVFERNRHGARLTNEGERLLGHARRMLRGNDELWADMSTPSFSGEVRLGVPHDLIGTHLAKILKAFAQSCPNVEISLVSGSSPELQDMLRNGKVELALVEEVAADSNGAGECLAVEPLVWVGSAGGDAYRKRPLAVAIVTETCVFRPRMFAALDAQGLPWRTVFENSSIDATRATVGLDMAVTAWLASTVPLDLQILGPDSGLPALPDFAIKLHQSPVALSAPAQEMARQIRVGYRERLRLVA</sequence>
<evidence type="ECO:0000313" key="6">
    <source>
        <dbReference type="EMBL" id="GGC86205.1"/>
    </source>
</evidence>
<dbReference type="InterPro" id="IPR036390">
    <property type="entry name" value="WH_DNA-bd_sf"/>
</dbReference>
<dbReference type="PRINTS" id="PR00039">
    <property type="entry name" value="HTHLYSR"/>
</dbReference>
<dbReference type="InterPro" id="IPR000847">
    <property type="entry name" value="LysR_HTH_N"/>
</dbReference>
<keyword evidence="7" id="KW-1185">Reference proteome</keyword>
<dbReference type="PANTHER" id="PTHR30579:SF7">
    <property type="entry name" value="HTH-TYPE TRANSCRIPTIONAL REGULATOR LRHA-RELATED"/>
    <property type="match status" value="1"/>
</dbReference>
<dbReference type="PROSITE" id="PS50931">
    <property type="entry name" value="HTH_LYSR"/>
    <property type="match status" value="1"/>
</dbReference>
<reference evidence="6" key="1">
    <citation type="journal article" date="2014" name="Int. J. Syst. Evol. Microbiol.">
        <title>Complete genome sequence of Corynebacterium casei LMG S-19264T (=DSM 44701T), isolated from a smear-ripened cheese.</title>
        <authorList>
            <consortium name="US DOE Joint Genome Institute (JGI-PGF)"/>
            <person name="Walter F."/>
            <person name="Albersmeier A."/>
            <person name="Kalinowski J."/>
            <person name="Ruckert C."/>
        </authorList>
    </citation>
    <scope>NUCLEOTIDE SEQUENCE</scope>
    <source>
        <strain evidence="6">CGMCC 1.10998</strain>
    </source>
</reference>
<evidence type="ECO:0000256" key="1">
    <source>
        <dbReference type="ARBA" id="ARBA00009437"/>
    </source>
</evidence>
<reference evidence="6" key="2">
    <citation type="submission" date="2020-09" db="EMBL/GenBank/DDBJ databases">
        <authorList>
            <person name="Sun Q."/>
            <person name="Zhou Y."/>
        </authorList>
    </citation>
    <scope>NUCLEOTIDE SEQUENCE</scope>
    <source>
        <strain evidence="6">CGMCC 1.10998</strain>
    </source>
</reference>
<dbReference type="InterPro" id="IPR050176">
    <property type="entry name" value="LTTR"/>
</dbReference>
<organism evidence="6 7">
    <name type="scientific">Undibacterium terreum</name>
    <dbReference type="NCBI Taxonomy" id="1224302"/>
    <lineage>
        <taxon>Bacteria</taxon>
        <taxon>Pseudomonadati</taxon>
        <taxon>Pseudomonadota</taxon>
        <taxon>Betaproteobacteria</taxon>
        <taxon>Burkholderiales</taxon>
        <taxon>Oxalobacteraceae</taxon>
        <taxon>Undibacterium</taxon>
    </lineage>
</organism>
<keyword evidence="4" id="KW-0804">Transcription</keyword>
<dbReference type="Pfam" id="PF00126">
    <property type="entry name" value="HTH_1"/>
    <property type="match status" value="1"/>
</dbReference>
<dbReference type="AlphaFoldDB" id="A0A916XM70"/>